<dbReference type="Pfam" id="PF00069">
    <property type="entry name" value="Pkinase"/>
    <property type="match status" value="1"/>
</dbReference>
<dbReference type="SUPFAM" id="SSF56112">
    <property type="entry name" value="Protein kinase-like (PK-like)"/>
    <property type="match status" value="1"/>
</dbReference>
<dbReference type="CDD" id="cd14014">
    <property type="entry name" value="STKc_PknB_like"/>
    <property type="match status" value="1"/>
</dbReference>
<feature type="domain" description="Protein kinase" evidence="8">
    <location>
        <begin position="29"/>
        <end position="291"/>
    </location>
</feature>
<dbReference type="InterPro" id="IPR019734">
    <property type="entry name" value="TPR_rpt"/>
</dbReference>
<dbReference type="InterPro" id="IPR011990">
    <property type="entry name" value="TPR-like_helical_dom_sf"/>
</dbReference>
<accession>A0A0A2X033</accession>
<keyword evidence="5 9" id="KW-0418">Kinase</keyword>
<evidence type="ECO:0000313" key="9">
    <source>
        <dbReference type="EMBL" id="KGQ18584.1"/>
    </source>
</evidence>
<evidence type="ECO:0000259" key="8">
    <source>
        <dbReference type="PROSITE" id="PS50011"/>
    </source>
</evidence>
<dbReference type="STRING" id="1300345.LF41_610"/>
<dbReference type="OrthoDB" id="9801841at2"/>
<dbReference type="PANTHER" id="PTHR43289">
    <property type="entry name" value="MITOGEN-ACTIVATED PROTEIN KINASE KINASE KINASE 20-RELATED"/>
    <property type="match status" value="1"/>
</dbReference>
<dbReference type="Pfam" id="PF14559">
    <property type="entry name" value="TPR_19"/>
    <property type="match status" value="1"/>
</dbReference>
<dbReference type="InterPro" id="IPR000719">
    <property type="entry name" value="Prot_kinase_dom"/>
</dbReference>
<dbReference type="Gene3D" id="1.10.510.10">
    <property type="entry name" value="Transferase(Phosphotransferase) domain 1"/>
    <property type="match status" value="1"/>
</dbReference>
<organism evidence="9 10">
    <name type="scientific">Lysobacter dokdonensis DS-58</name>
    <dbReference type="NCBI Taxonomy" id="1300345"/>
    <lineage>
        <taxon>Bacteria</taxon>
        <taxon>Pseudomonadati</taxon>
        <taxon>Pseudomonadota</taxon>
        <taxon>Gammaproteobacteria</taxon>
        <taxon>Lysobacterales</taxon>
        <taxon>Lysobacteraceae</taxon>
        <taxon>Noviluteimonas</taxon>
    </lineage>
</organism>
<sequence length="1099" mass="117065">MQHEDPERTSTGVYAHADLPPGTVLAGRFRIESLLGVGGMGMVYRATDTALGVPVALKLLRPESMHREEAAERFRQELLLARQVSSPHVVRIHDLVQDGQRFLISMDLVEGESLDRRMDRQGTLDTDEALRIAHQLAEGLAAAHARGVVHRDLKPANVLLDKDGNAFISDFGVARSLAGSGMTRAGAVIGTPDYVSPEQARGDSVDARSDLYSLGLILYEMLSGKLPFAGGTVTEVLAQRMTRSPPPLAVNGLPTWVVRLVDRLLRPVPAHRFASARDVVKAIDAREVPWERPQGKAIAAWATALAAVALLGAGAWWWLHREVATPAATLVAAAPLDRVLVLPLGHDAGVPDERALALDARFRDALAAAPALAVVDGERTDQALRQLDAVRAGNIDIATLQRTVAASRILQPTLRTANGQWRIEANLHALSGPATSLAGPNASSPANALQQWLRTAAVQQALNLATPPTLPPVPGNDALDAQGAGLDALRNGRLADALQQFQSATTKAPGDAALWLAQSDAALAIGEQDAAYEAIESGLRASAAIKTPSPTDARIRARLVAAKALLDGDAPAAAAQSRGATAKTPDDTFAELNLARALGAGGDFNAATALLQKLTTRDPNDPRAWFELGKFSILRGQARRAVDEDLVRALVLFKRGRNLYGEAETVNALGVGYGRLGQTVDAGEQYRKAVDLRRKLGNQRGVATSLRNLANIESLTGDYAQAQAHLGEARAINARIDDRAGLAAIDNELGLLAEERGDYPAALDAFKRALQGWRQVDDAHGTADALNNIGFSHFQLGAYVDAQTHWEQAADAFAKLGEDTGKIRTQQNLGLLATARGRWNQARTLLTQSLASAERLQMPEEAAVSRRNLAELELMQGNVAASLAQSDSAAKLFRAREDLRGESDVGLLRVQALRAAGAMDDAGKALDSLTPALKGASAEQEALAWIARAQVSAGARHGIPRNALRSAKAKARLSGVRALALDADLAWEETIGATTNTLDKDTAALGNAALRLRWLELSMRRAIAQGKRNLATTNYREALTWFRAGAYLREAAIHRLGAQAATDPGEVALATQRANAAHAAFVAHLPESMRAAHQAVAHQ</sequence>
<dbReference type="PROSITE" id="PS00107">
    <property type="entry name" value="PROTEIN_KINASE_ATP"/>
    <property type="match status" value="1"/>
</dbReference>
<dbReference type="EC" id="2.7.11.1" evidence="1"/>
<keyword evidence="6 7" id="KW-0067">ATP-binding</keyword>
<dbReference type="InterPro" id="IPR011009">
    <property type="entry name" value="Kinase-like_dom_sf"/>
</dbReference>
<dbReference type="GO" id="GO:0005524">
    <property type="term" value="F:ATP binding"/>
    <property type="evidence" value="ECO:0007669"/>
    <property type="project" value="UniProtKB-UniRule"/>
</dbReference>
<evidence type="ECO:0000256" key="4">
    <source>
        <dbReference type="ARBA" id="ARBA00022741"/>
    </source>
</evidence>
<dbReference type="Gene3D" id="3.30.200.20">
    <property type="entry name" value="Phosphorylase Kinase, domain 1"/>
    <property type="match status" value="1"/>
</dbReference>
<dbReference type="Pfam" id="PF13424">
    <property type="entry name" value="TPR_12"/>
    <property type="match status" value="2"/>
</dbReference>
<dbReference type="InterPro" id="IPR008271">
    <property type="entry name" value="Ser/Thr_kinase_AS"/>
</dbReference>
<dbReference type="AlphaFoldDB" id="A0A0A2X033"/>
<name>A0A0A2X033_9GAMM</name>
<feature type="binding site" evidence="7">
    <location>
        <position position="58"/>
    </location>
    <ligand>
        <name>ATP</name>
        <dbReference type="ChEBI" id="CHEBI:30616"/>
    </ligand>
</feature>
<evidence type="ECO:0000256" key="2">
    <source>
        <dbReference type="ARBA" id="ARBA00022527"/>
    </source>
</evidence>
<dbReference type="eggNOG" id="COG0457">
    <property type="taxonomic scope" value="Bacteria"/>
</dbReference>
<keyword evidence="2 9" id="KW-0723">Serine/threonine-protein kinase</keyword>
<dbReference type="PROSITE" id="PS00108">
    <property type="entry name" value="PROTEIN_KINASE_ST"/>
    <property type="match status" value="1"/>
</dbReference>
<dbReference type="SMART" id="SM00220">
    <property type="entry name" value="S_TKc"/>
    <property type="match status" value="1"/>
</dbReference>
<dbReference type="eggNOG" id="COG0515">
    <property type="taxonomic scope" value="Bacteria"/>
</dbReference>
<dbReference type="InterPro" id="IPR017441">
    <property type="entry name" value="Protein_kinase_ATP_BS"/>
</dbReference>
<keyword evidence="10" id="KW-1185">Reference proteome</keyword>
<dbReference type="GO" id="GO:0004674">
    <property type="term" value="F:protein serine/threonine kinase activity"/>
    <property type="evidence" value="ECO:0007669"/>
    <property type="project" value="UniProtKB-KW"/>
</dbReference>
<dbReference type="EMBL" id="JRKJ01000018">
    <property type="protein sequence ID" value="KGQ18584.1"/>
    <property type="molecule type" value="Genomic_DNA"/>
</dbReference>
<protein>
    <recommendedName>
        <fullName evidence="1">non-specific serine/threonine protein kinase</fullName>
        <ecNumber evidence="1">2.7.11.1</ecNumber>
    </recommendedName>
</protein>
<evidence type="ECO:0000256" key="1">
    <source>
        <dbReference type="ARBA" id="ARBA00012513"/>
    </source>
</evidence>
<evidence type="ECO:0000313" key="10">
    <source>
        <dbReference type="Proteomes" id="UP000030518"/>
    </source>
</evidence>
<dbReference type="PATRIC" id="fig|1300345.3.peg.2279"/>
<dbReference type="SMART" id="SM00028">
    <property type="entry name" value="TPR"/>
    <property type="match status" value="7"/>
</dbReference>
<dbReference type="Gene3D" id="1.25.40.10">
    <property type="entry name" value="Tetratricopeptide repeat domain"/>
    <property type="match status" value="3"/>
</dbReference>
<dbReference type="RefSeq" id="WP_036169890.1">
    <property type="nucleotide sequence ID" value="NZ_JRKJ01000018.1"/>
</dbReference>
<evidence type="ECO:0000256" key="7">
    <source>
        <dbReference type="PROSITE-ProRule" id="PRU10141"/>
    </source>
</evidence>
<evidence type="ECO:0000256" key="5">
    <source>
        <dbReference type="ARBA" id="ARBA00022777"/>
    </source>
</evidence>
<keyword evidence="4 7" id="KW-0547">Nucleotide-binding</keyword>
<gene>
    <name evidence="9" type="ORF">LF41_610</name>
</gene>
<dbReference type="Proteomes" id="UP000030518">
    <property type="component" value="Unassembled WGS sequence"/>
</dbReference>
<keyword evidence="3" id="KW-0808">Transferase</keyword>
<comment type="caution">
    <text evidence="9">The sequence shown here is derived from an EMBL/GenBank/DDBJ whole genome shotgun (WGS) entry which is preliminary data.</text>
</comment>
<proteinExistence type="predicted"/>
<dbReference type="SUPFAM" id="SSF48452">
    <property type="entry name" value="TPR-like"/>
    <property type="match status" value="3"/>
</dbReference>
<dbReference type="PROSITE" id="PS50011">
    <property type="entry name" value="PROTEIN_KINASE_DOM"/>
    <property type="match status" value="1"/>
</dbReference>
<dbReference type="FunFam" id="1.10.510.10:FF:000021">
    <property type="entry name" value="Serine/threonine protein kinase"/>
    <property type="match status" value="1"/>
</dbReference>
<dbReference type="PANTHER" id="PTHR43289:SF6">
    <property type="entry name" value="SERINE_THREONINE-PROTEIN KINASE NEKL-3"/>
    <property type="match status" value="1"/>
</dbReference>
<evidence type="ECO:0000256" key="6">
    <source>
        <dbReference type="ARBA" id="ARBA00022840"/>
    </source>
</evidence>
<reference evidence="9 10" key="1">
    <citation type="submission" date="2014-09" db="EMBL/GenBank/DDBJ databases">
        <title>Genome sequences of Lysobacter dokdonensis DS-58.</title>
        <authorList>
            <person name="Kim J.F."/>
            <person name="Kwak M.-J."/>
        </authorList>
    </citation>
    <scope>NUCLEOTIDE SEQUENCE [LARGE SCALE GENOMIC DNA]</scope>
    <source>
        <strain evidence="9 10">DS-58</strain>
    </source>
</reference>
<evidence type="ECO:0000256" key="3">
    <source>
        <dbReference type="ARBA" id="ARBA00022679"/>
    </source>
</evidence>